<comment type="caution">
    <text evidence="1">The sequence shown here is derived from an EMBL/GenBank/DDBJ whole genome shotgun (WGS) entry which is preliminary data.</text>
</comment>
<keyword evidence="2" id="KW-1185">Reference proteome</keyword>
<evidence type="ECO:0000313" key="2">
    <source>
        <dbReference type="Proteomes" id="UP000887013"/>
    </source>
</evidence>
<dbReference type="OrthoDB" id="6422814at2759"/>
<sequence>MRLFKRMLTRFKCTAGEDEEKDKQILEEFKEYMESIPEDDQEAVVKCGMQMAQMAMEQVGDEISDECKEAIKKLQAEMKEKKEDS</sequence>
<evidence type="ECO:0000313" key="1">
    <source>
        <dbReference type="EMBL" id="GFU16509.1"/>
    </source>
</evidence>
<reference evidence="1" key="1">
    <citation type="submission" date="2020-08" db="EMBL/GenBank/DDBJ databases">
        <title>Multicomponent nature underlies the extraordinary mechanical properties of spider dragline silk.</title>
        <authorList>
            <person name="Kono N."/>
            <person name="Nakamura H."/>
            <person name="Mori M."/>
            <person name="Yoshida Y."/>
            <person name="Ohtoshi R."/>
            <person name="Malay A.D."/>
            <person name="Moran D.A.P."/>
            <person name="Tomita M."/>
            <person name="Numata K."/>
            <person name="Arakawa K."/>
        </authorList>
    </citation>
    <scope>NUCLEOTIDE SEQUENCE</scope>
</reference>
<proteinExistence type="predicted"/>
<protein>
    <submittedName>
        <fullName evidence="1">Uncharacterized protein</fullName>
    </submittedName>
</protein>
<gene>
    <name evidence="1" type="ORF">NPIL_581361</name>
</gene>
<dbReference type="EMBL" id="BMAW01126383">
    <property type="protein sequence ID" value="GFU16509.1"/>
    <property type="molecule type" value="Genomic_DNA"/>
</dbReference>
<dbReference type="AlphaFoldDB" id="A0A8X6QBF6"/>
<organism evidence="1 2">
    <name type="scientific">Nephila pilipes</name>
    <name type="common">Giant wood spider</name>
    <name type="synonym">Nephila maculata</name>
    <dbReference type="NCBI Taxonomy" id="299642"/>
    <lineage>
        <taxon>Eukaryota</taxon>
        <taxon>Metazoa</taxon>
        <taxon>Ecdysozoa</taxon>
        <taxon>Arthropoda</taxon>
        <taxon>Chelicerata</taxon>
        <taxon>Arachnida</taxon>
        <taxon>Araneae</taxon>
        <taxon>Araneomorphae</taxon>
        <taxon>Entelegynae</taxon>
        <taxon>Araneoidea</taxon>
        <taxon>Nephilidae</taxon>
        <taxon>Nephila</taxon>
    </lineage>
</organism>
<dbReference type="Proteomes" id="UP000887013">
    <property type="component" value="Unassembled WGS sequence"/>
</dbReference>
<name>A0A8X6QBF6_NEPPI</name>
<accession>A0A8X6QBF6</accession>